<dbReference type="InterPro" id="IPR019325">
    <property type="entry name" value="NEDD4/Bsd2"/>
</dbReference>
<evidence type="ECO:0000256" key="5">
    <source>
        <dbReference type="SAM" id="MobiDB-lite"/>
    </source>
</evidence>
<dbReference type="EMBL" id="BTFZ01000011">
    <property type="protein sequence ID" value="GMM36547.1"/>
    <property type="molecule type" value="Genomic_DNA"/>
</dbReference>
<dbReference type="GO" id="GO:0031398">
    <property type="term" value="P:positive regulation of protein ubiquitination"/>
    <property type="evidence" value="ECO:0007669"/>
    <property type="project" value="TreeGrafter"/>
</dbReference>
<feature type="transmembrane region" description="Helical" evidence="6">
    <location>
        <begin position="242"/>
        <end position="263"/>
    </location>
</feature>
<evidence type="ECO:0000313" key="7">
    <source>
        <dbReference type="EMBL" id="GMM36547.1"/>
    </source>
</evidence>
<dbReference type="GO" id="GO:0005783">
    <property type="term" value="C:endoplasmic reticulum"/>
    <property type="evidence" value="ECO:0007669"/>
    <property type="project" value="TreeGrafter"/>
</dbReference>
<dbReference type="GO" id="GO:0048471">
    <property type="term" value="C:perinuclear region of cytoplasm"/>
    <property type="evidence" value="ECO:0007669"/>
    <property type="project" value="TreeGrafter"/>
</dbReference>
<dbReference type="GO" id="GO:0005794">
    <property type="term" value="C:Golgi apparatus"/>
    <property type="evidence" value="ECO:0007669"/>
    <property type="project" value="TreeGrafter"/>
</dbReference>
<keyword evidence="4 6" id="KW-0472">Membrane</keyword>
<sequence length="415" mass="46302">MPSYQRLNATTNDNNTHPNTVFENPFENRELDDLDPNFSHRQESSHLLESFDGDHESSQRGDVQDRHFQGSENHGFDDRLNHQNHNEDDNGAVIDESLFAEGMNEASTSWTAGMTNTAMQNNGSRNGHLTIPQRICRTVDRVTSHTPGRRFLHRFFPQYVSLATNSQSYHGQVMGNGLQNDGVFSNMMAKPTVTQETTDDNPPSYEEAAADATPLYWESTVFSEYGDGVFVDGLPVGNIVNFVWNLMVSSAFQFVGFLLTYLLHTSHAAKEGSRAGLGITFMSYGYYMVPDGHWLSSSISSWRGGAHDIDTKFEPVDPNNFDVDSNHVLEGSVDDFHSSIDGQDTSNTASTDYTTSYFDENSTPIFAYGLVAVGVFIFIKSLLDYHRAKQMEKVILQSPSTTYETPAAETEAEEV</sequence>
<dbReference type="PANTHER" id="PTHR13396:SF5">
    <property type="entry name" value="NEDD4 FAMILY INTERACTING PROTEIN"/>
    <property type="match status" value="1"/>
</dbReference>
<dbReference type="CDD" id="cd22212">
    <property type="entry name" value="NDFIP-like"/>
    <property type="match status" value="1"/>
</dbReference>
<keyword evidence="2 6" id="KW-0812">Transmembrane</keyword>
<comment type="caution">
    <text evidence="7">The sequence shown here is derived from an EMBL/GenBank/DDBJ whole genome shotgun (WGS) entry which is preliminary data.</text>
</comment>
<evidence type="ECO:0000256" key="2">
    <source>
        <dbReference type="ARBA" id="ARBA00022692"/>
    </source>
</evidence>
<feature type="compositionally biased region" description="Basic and acidic residues" evidence="5">
    <location>
        <begin position="52"/>
        <end position="88"/>
    </location>
</feature>
<dbReference type="GO" id="GO:0016020">
    <property type="term" value="C:membrane"/>
    <property type="evidence" value="ECO:0007669"/>
    <property type="project" value="UniProtKB-SubCell"/>
</dbReference>
<dbReference type="PANTHER" id="PTHR13396">
    <property type="entry name" value="NEDD4 FAMILY INTERACTING PROTEIN 1/2"/>
    <property type="match status" value="1"/>
</dbReference>
<name>A0AAV5QPV5_9ASCO</name>
<dbReference type="GO" id="GO:0030001">
    <property type="term" value="P:metal ion transport"/>
    <property type="evidence" value="ECO:0007669"/>
    <property type="project" value="InterPro"/>
</dbReference>
<proteinExistence type="predicted"/>
<evidence type="ECO:0000256" key="1">
    <source>
        <dbReference type="ARBA" id="ARBA00004141"/>
    </source>
</evidence>
<feature type="region of interest" description="Disordered" evidence="5">
    <location>
        <begin position="51"/>
        <end position="90"/>
    </location>
</feature>
<protein>
    <submittedName>
        <fullName evidence="7">Bsd2 protein</fullName>
    </submittedName>
</protein>
<feature type="compositionally biased region" description="Polar residues" evidence="5">
    <location>
        <begin position="1"/>
        <end position="22"/>
    </location>
</feature>
<reference evidence="7 8" key="1">
    <citation type="journal article" date="2023" name="Elife">
        <title>Identification of key yeast species and microbe-microbe interactions impacting larval growth of Drosophila in the wild.</title>
        <authorList>
            <person name="Mure A."/>
            <person name="Sugiura Y."/>
            <person name="Maeda R."/>
            <person name="Honda K."/>
            <person name="Sakurai N."/>
            <person name="Takahashi Y."/>
            <person name="Watada M."/>
            <person name="Katoh T."/>
            <person name="Gotoh A."/>
            <person name="Gotoh Y."/>
            <person name="Taniguchi I."/>
            <person name="Nakamura K."/>
            <person name="Hayashi T."/>
            <person name="Katayama T."/>
            <person name="Uemura T."/>
            <person name="Hattori Y."/>
        </authorList>
    </citation>
    <scope>NUCLEOTIDE SEQUENCE [LARGE SCALE GENOMIC DNA]</scope>
    <source>
        <strain evidence="7 8">SC-9</strain>
    </source>
</reference>
<evidence type="ECO:0000256" key="6">
    <source>
        <dbReference type="SAM" id="Phobius"/>
    </source>
</evidence>
<keyword evidence="3 6" id="KW-1133">Transmembrane helix</keyword>
<evidence type="ECO:0000256" key="3">
    <source>
        <dbReference type="ARBA" id="ARBA00022989"/>
    </source>
</evidence>
<comment type="subcellular location">
    <subcellularLocation>
        <location evidence="1">Membrane</location>
        <topology evidence="1">Multi-pass membrane protein</topology>
    </subcellularLocation>
</comment>
<dbReference type="RefSeq" id="XP_064853543.1">
    <property type="nucleotide sequence ID" value="XM_064997471.1"/>
</dbReference>
<dbReference type="AlphaFoldDB" id="A0AAV5QPV5"/>
<dbReference type="Proteomes" id="UP001360560">
    <property type="component" value="Unassembled WGS sequence"/>
</dbReference>
<evidence type="ECO:0000256" key="4">
    <source>
        <dbReference type="ARBA" id="ARBA00023136"/>
    </source>
</evidence>
<feature type="region of interest" description="Disordered" evidence="5">
    <location>
        <begin position="1"/>
        <end position="24"/>
    </location>
</feature>
<evidence type="ECO:0000313" key="8">
    <source>
        <dbReference type="Proteomes" id="UP001360560"/>
    </source>
</evidence>
<feature type="transmembrane region" description="Helical" evidence="6">
    <location>
        <begin position="365"/>
        <end position="383"/>
    </location>
</feature>
<keyword evidence="8" id="KW-1185">Reference proteome</keyword>
<dbReference type="GeneID" id="90074522"/>
<organism evidence="7 8">
    <name type="scientific">Saccharomycopsis crataegensis</name>
    <dbReference type="NCBI Taxonomy" id="43959"/>
    <lineage>
        <taxon>Eukaryota</taxon>
        <taxon>Fungi</taxon>
        <taxon>Dikarya</taxon>
        <taxon>Ascomycota</taxon>
        <taxon>Saccharomycotina</taxon>
        <taxon>Saccharomycetes</taxon>
        <taxon>Saccharomycopsidaceae</taxon>
        <taxon>Saccharomycopsis</taxon>
    </lineage>
</organism>
<dbReference type="Pfam" id="PF10176">
    <property type="entry name" value="NEDD4_Bsd2"/>
    <property type="match status" value="1"/>
</dbReference>
<gene>
    <name evidence="7" type="ORF">DASC09_038720</name>
</gene>
<accession>A0AAV5QPV5</accession>
<dbReference type="GO" id="GO:0007034">
    <property type="term" value="P:vacuolar transport"/>
    <property type="evidence" value="ECO:0007669"/>
    <property type="project" value="InterPro"/>
</dbReference>
<dbReference type="GO" id="GO:0006511">
    <property type="term" value="P:ubiquitin-dependent protein catabolic process"/>
    <property type="evidence" value="ECO:0007669"/>
    <property type="project" value="TreeGrafter"/>
</dbReference>